<keyword evidence="2" id="KW-0378">Hydrolase</keyword>
<dbReference type="PATRIC" id="fig|1617427.3.peg.914"/>
<dbReference type="FunFam" id="3.40.50.300:FF:000285">
    <property type="entry name" value="Sporulation initiation inhibitor Soj"/>
    <property type="match status" value="1"/>
</dbReference>
<organism evidence="2 3">
    <name type="scientific">candidate division WS6 bacterium OLB21</name>
    <dbReference type="NCBI Taxonomy" id="1617427"/>
    <lineage>
        <taxon>Bacteria</taxon>
        <taxon>Candidatus Dojkabacteria</taxon>
    </lineage>
</organism>
<dbReference type="Pfam" id="PF13614">
    <property type="entry name" value="AAA_31"/>
    <property type="match status" value="1"/>
</dbReference>
<dbReference type="InterPro" id="IPR025669">
    <property type="entry name" value="AAA_dom"/>
</dbReference>
<gene>
    <name evidence="2" type="primary">soj</name>
    <name evidence="2" type="ORF">UZ20_WS6002000879</name>
</gene>
<evidence type="ECO:0000313" key="3">
    <source>
        <dbReference type="Proteomes" id="UP000070449"/>
    </source>
</evidence>
<feature type="domain" description="AAA" evidence="1">
    <location>
        <begin position="1"/>
        <end position="159"/>
    </location>
</feature>
<dbReference type="STRING" id="1617427.UZ20_WS6002000879"/>
<accession>A0A136KG11</accession>
<dbReference type="EMBL" id="JYPD01000025">
    <property type="protein sequence ID" value="KXK08350.1"/>
    <property type="molecule type" value="Genomic_DNA"/>
</dbReference>
<comment type="caution">
    <text evidence="2">The sequence shown here is derived from an EMBL/GenBank/DDBJ whole genome shotgun (WGS) entry which is preliminary data.</text>
</comment>
<dbReference type="CDD" id="cd02042">
    <property type="entry name" value="ParAB_family"/>
    <property type="match status" value="1"/>
</dbReference>
<evidence type="ECO:0000259" key="1">
    <source>
        <dbReference type="Pfam" id="PF13614"/>
    </source>
</evidence>
<name>A0A136KG11_9BACT</name>
<reference evidence="2 3" key="1">
    <citation type="submission" date="2015-02" db="EMBL/GenBank/DDBJ databases">
        <title>Improved understanding of the partial-nitritation anammox process through 23 genomes representing the majority of the microbial community.</title>
        <authorList>
            <person name="Speth D.R."/>
            <person name="In T Zandt M."/>
            <person name="Guerrero Cruz S."/>
            <person name="Jetten M.S."/>
            <person name="Dutilh B.E."/>
        </authorList>
    </citation>
    <scope>NUCLEOTIDE SEQUENCE [LARGE SCALE GENOMIC DNA]</scope>
    <source>
        <strain evidence="2">OLB21</strain>
    </source>
</reference>
<proteinExistence type="predicted"/>
<dbReference type="AlphaFoldDB" id="A0A136KG11"/>
<dbReference type="Proteomes" id="UP000070449">
    <property type="component" value="Unassembled WGS sequence"/>
</dbReference>
<dbReference type="InterPro" id="IPR050678">
    <property type="entry name" value="DNA_Partitioning_ATPase"/>
</dbReference>
<protein>
    <submittedName>
        <fullName evidence="2">Sporulation initiation inhibitor protein Soj</fullName>
        <ecNumber evidence="2">3.6.-.-</ecNumber>
    </submittedName>
</protein>
<dbReference type="PANTHER" id="PTHR13696:SF52">
    <property type="entry name" value="PARA FAMILY PROTEIN CT_582"/>
    <property type="match status" value="1"/>
</dbReference>
<dbReference type="SUPFAM" id="SSF52540">
    <property type="entry name" value="P-loop containing nucleoside triphosphate hydrolases"/>
    <property type="match status" value="1"/>
</dbReference>
<sequence>MAEKGKKVLLVDLDPQSNLTSGLGFGMTVQNGAEKKISNTVYDVLTGDMDISQIFLATPYNNLFLAPAGIELAGAEVELVSALSRESILKGALAKVKDSFDFIFIDCPPSLGILTINALTASDQAYIPVQAEYFALEGLGQLINTIKIVKNRLNSRLEIGGVILTMYDSRTNLAKQVTEEVQKFFGDKVFRTIIPRNVRLSEAPSHGKAISDYDPLSQGAQAYKSLANEVAQKYQ</sequence>
<dbReference type="PANTHER" id="PTHR13696">
    <property type="entry name" value="P-LOOP CONTAINING NUCLEOSIDE TRIPHOSPHATE HYDROLASE"/>
    <property type="match status" value="1"/>
</dbReference>
<dbReference type="InterPro" id="IPR027417">
    <property type="entry name" value="P-loop_NTPase"/>
</dbReference>
<dbReference type="Gene3D" id="3.40.50.300">
    <property type="entry name" value="P-loop containing nucleotide triphosphate hydrolases"/>
    <property type="match status" value="1"/>
</dbReference>
<evidence type="ECO:0000313" key="2">
    <source>
        <dbReference type="EMBL" id="KXK08350.1"/>
    </source>
</evidence>
<dbReference type="EC" id="3.6.-.-" evidence="2"/>
<dbReference type="GO" id="GO:0016787">
    <property type="term" value="F:hydrolase activity"/>
    <property type="evidence" value="ECO:0007669"/>
    <property type="project" value="UniProtKB-KW"/>
</dbReference>